<proteinExistence type="predicted"/>
<keyword evidence="1" id="KW-0812">Transmembrane</keyword>
<protein>
    <submittedName>
        <fullName evidence="2">Uncharacterized protein</fullName>
    </submittedName>
</protein>
<keyword evidence="3" id="KW-1185">Reference proteome</keyword>
<dbReference type="AlphaFoldDB" id="E1QSS8"/>
<dbReference type="Proteomes" id="UP000006681">
    <property type="component" value="Chromosome"/>
</dbReference>
<feature type="transmembrane region" description="Helical" evidence="1">
    <location>
        <begin position="103"/>
        <end position="122"/>
    </location>
</feature>
<dbReference type="HOGENOM" id="CLU_1682798_0_0_2"/>
<keyword evidence="1" id="KW-0472">Membrane</keyword>
<evidence type="ECO:0000313" key="2">
    <source>
        <dbReference type="EMBL" id="ADN49595.1"/>
    </source>
</evidence>
<dbReference type="Pfam" id="PF02592">
    <property type="entry name" value="Vut_1"/>
    <property type="match status" value="1"/>
</dbReference>
<keyword evidence="1" id="KW-1133">Transmembrane helix</keyword>
<evidence type="ECO:0000256" key="1">
    <source>
        <dbReference type="SAM" id="Phobius"/>
    </source>
</evidence>
<organism evidence="2 3">
    <name type="scientific">Vulcanisaeta distributa (strain DSM 14429 / JCM 11212 / NBRC 100878 / IC-017)</name>
    <dbReference type="NCBI Taxonomy" id="572478"/>
    <lineage>
        <taxon>Archaea</taxon>
        <taxon>Thermoproteota</taxon>
        <taxon>Thermoprotei</taxon>
        <taxon>Thermoproteales</taxon>
        <taxon>Thermoproteaceae</taxon>
        <taxon>Vulcanisaeta</taxon>
    </lineage>
</organism>
<sequence>MVGVITMGAVLTALGLFYLSSVVTYFVTSSILWALYRLGRHDYLLPISFMLYMLLLTTSQYLASKIGAIGPIMFPMGLITYSASVAILDYVTLRYGRGYGYAVVRIAIITQLLIALLNYLVIEFPPAPIWKMQGAFAEVMTVNIRVVIASVVAFTT</sequence>
<dbReference type="InterPro" id="IPR003744">
    <property type="entry name" value="YhhQ"/>
</dbReference>
<reference evidence="2 3" key="1">
    <citation type="journal article" date="2010" name="Stand. Genomic Sci.">
        <title>Complete genome sequence of Vulcanisaeta distributa type strain (IC-017).</title>
        <authorList>
            <person name="Mavromatis K."/>
            <person name="Sikorski J."/>
            <person name="Pabst E."/>
            <person name="Teshima H."/>
            <person name="Lapidus A."/>
            <person name="Lucas S."/>
            <person name="Nolan M."/>
            <person name="Glavina Del Rio T."/>
            <person name="Cheng J.F."/>
            <person name="Bruce D."/>
            <person name="Goodwin L."/>
            <person name="Pitluck S."/>
            <person name="Liolios K."/>
            <person name="Ivanova N."/>
            <person name="Mikhailova N."/>
            <person name="Pati A."/>
            <person name="Chen A."/>
            <person name="Palaniappan K."/>
            <person name="Land M."/>
            <person name="Hauser L."/>
            <person name="Chang Y.J."/>
            <person name="Jeffries C.D."/>
            <person name="Rohde M."/>
            <person name="Spring S."/>
            <person name="Goker M."/>
            <person name="Wirth R."/>
            <person name="Woyke T."/>
            <person name="Bristow J."/>
            <person name="Eisen J.A."/>
            <person name="Markowitz V."/>
            <person name="Hugenholtz P."/>
            <person name="Klenk H.P."/>
            <person name="Kyrpides N.C."/>
        </authorList>
    </citation>
    <scope>NUCLEOTIDE SEQUENCE [LARGE SCALE GENOMIC DNA]</scope>
    <source>
        <strain evidence="3">DSM 14429 / JCM 11212 / NBRC 100878 / IC-017</strain>
    </source>
</reference>
<feature type="transmembrane region" description="Helical" evidence="1">
    <location>
        <begin position="134"/>
        <end position="154"/>
    </location>
</feature>
<reference evidence="3" key="2">
    <citation type="journal article" date="2010" name="Stand. Genomic Sci.">
        <title>Complete genome sequence of Vulcanisaeta distributa type strain (IC-017T).</title>
        <authorList>
            <person name="Mavromatis K."/>
            <person name="Sikorski J."/>
            <person name="Pabst E."/>
            <person name="Teshima H."/>
            <person name="Lapidus A."/>
            <person name="Lucas S."/>
            <person name="Nolan M."/>
            <person name="Glavina Del Rio T."/>
            <person name="Cheng J."/>
            <person name="Bruce D."/>
            <person name="Goodwin L."/>
            <person name="Pitluck S."/>
            <person name="Liolios K."/>
            <person name="Ivanova N."/>
            <person name="Mikhailova N."/>
            <person name="Pati A."/>
            <person name="Chen A."/>
            <person name="Palaniappan K."/>
            <person name="Land M."/>
            <person name="Hauser L."/>
            <person name="Chang Y."/>
            <person name="Jeffries C."/>
            <person name="Rohde M."/>
            <person name="Spring S."/>
            <person name="Goker M."/>
            <person name="Wirth R."/>
            <person name="Woyke T."/>
            <person name="Bristow J."/>
            <person name="Eisen J."/>
            <person name="Markowitz V."/>
            <person name="Hugenholtz P."/>
            <person name="Klenk H."/>
            <person name="Kyrpides N."/>
        </authorList>
    </citation>
    <scope>NUCLEOTIDE SEQUENCE [LARGE SCALE GENOMIC DNA]</scope>
    <source>
        <strain evidence="3">DSM 14429 / JCM 11212 / NBRC 100878 / IC-017</strain>
    </source>
</reference>
<feature type="transmembrane region" description="Helical" evidence="1">
    <location>
        <begin position="68"/>
        <end position="91"/>
    </location>
</feature>
<feature type="transmembrane region" description="Helical" evidence="1">
    <location>
        <begin position="16"/>
        <end position="36"/>
    </location>
</feature>
<dbReference type="EMBL" id="CP002100">
    <property type="protein sequence ID" value="ADN49595.1"/>
    <property type="molecule type" value="Genomic_DNA"/>
</dbReference>
<evidence type="ECO:0000313" key="3">
    <source>
        <dbReference type="Proteomes" id="UP000006681"/>
    </source>
</evidence>
<accession>E1QSS8</accession>
<feature type="transmembrane region" description="Helical" evidence="1">
    <location>
        <begin position="43"/>
        <end position="62"/>
    </location>
</feature>
<dbReference type="KEGG" id="vdi:Vdis_0182"/>
<name>E1QSS8_VULDI</name>
<dbReference type="STRING" id="572478.Vdis_0182"/>
<dbReference type="PANTHER" id="PTHR34300:SF2">
    <property type="entry name" value="QUEUOSINE PRECURSOR TRANSPORTER-RELATED"/>
    <property type="match status" value="1"/>
</dbReference>
<dbReference type="PANTHER" id="PTHR34300">
    <property type="entry name" value="QUEUOSINE PRECURSOR TRANSPORTER-RELATED"/>
    <property type="match status" value="1"/>
</dbReference>
<dbReference type="eggNOG" id="arCOG04284">
    <property type="taxonomic scope" value="Archaea"/>
</dbReference>
<gene>
    <name evidence="2" type="ordered locus">Vdis_0182</name>
</gene>